<name>A0A815UCI8_9BILA</name>
<dbReference type="Proteomes" id="UP000663882">
    <property type="component" value="Unassembled WGS sequence"/>
</dbReference>
<protein>
    <submittedName>
        <fullName evidence="1">Uncharacterized protein</fullName>
    </submittedName>
</protein>
<organism evidence="1 3">
    <name type="scientific">Rotaria sordida</name>
    <dbReference type="NCBI Taxonomy" id="392033"/>
    <lineage>
        <taxon>Eukaryota</taxon>
        <taxon>Metazoa</taxon>
        <taxon>Spiralia</taxon>
        <taxon>Gnathifera</taxon>
        <taxon>Rotifera</taxon>
        <taxon>Eurotatoria</taxon>
        <taxon>Bdelloidea</taxon>
        <taxon>Philodinida</taxon>
        <taxon>Philodinidae</taxon>
        <taxon>Rotaria</taxon>
    </lineage>
</organism>
<evidence type="ECO:0000313" key="1">
    <source>
        <dbReference type="EMBL" id="CAF1517922.1"/>
    </source>
</evidence>
<evidence type="ECO:0000313" key="3">
    <source>
        <dbReference type="Proteomes" id="UP000663882"/>
    </source>
</evidence>
<dbReference type="EMBL" id="CAJOAX010055843">
    <property type="protein sequence ID" value="CAF4328210.1"/>
    <property type="molecule type" value="Genomic_DNA"/>
</dbReference>
<feature type="non-terminal residue" evidence="1">
    <location>
        <position position="98"/>
    </location>
</feature>
<dbReference type="AlphaFoldDB" id="A0A815UCI8"/>
<dbReference type="OrthoDB" id="10531879at2759"/>
<dbReference type="Proteomes" id="UP000663823">
    <property type="component" value="Unassembled WGS sequence"/>
</dbReference>
<proteinExistence type="predicted"/>
<reference evidence="1" key="1">
    <citation type="submission" date="2021-02" db="EMBL/GenBank/DDBJ databases">
        <authorList>
            <person name="Nowell W R."/>
        </authorList>
    </citation>
    <scope>NUCLEOTIDE SEQUENCE</scope>
</reference>
<sequence>LNESFEFPVEYVYILQRPHDNDTVPFYIAYQLPLGSVLQPINSKQLNCVDRKLQEFFQLMNLYETSQSYKKKQEKFEKLSSCFEQMFNKDTLHCFTHA</sequence>
<gene>
    <name evidence="2" type="ORF">OTI717_LOCUS42886</name>
    <name evidence="1" type="ORF">RFH988_LOCUS39236</name>
</gene>
<comment type="caution">
    <text evidence="1">The sequence shown here is derived from an EMBL/GenBank/DDBJ whole genome shotgun (WGS) entry which is preliminary data.</text>
</comment>
<evidence type="ECO:0000313" key="2">
    <source>
        <dbReference type="EMBL" id="CAF4328210.1"/>
    </source>
</evidence>
<dbReference type="EMBL" id="CAJNOO010015347">
    <property type="protein sequence ID" value="CAF1517922.1"/>
    <property type="molecule type" value="Genomic_DNA"/>
</dbReference>
<feature type="non-terminal residue" evidence="1">
    <location>
        <position position="1"/>
    </location>
</feature>
<accession>A0A815UCI8</accession>